<reference evidence="4 5" key="1">
    <citation type="submission" date="2011-02" db="EMBL/GenBank/DDBJ databases">
        <authorList>
            <person name="Muzny D."/>
            <person name="Qin X."/>
            <person name="Buhay C."/>
            <person name="Dugan-Rocha S."/>
            <person name="Ding Y."/>
            <person name="Chen G."/>
            <person name="Hawes A."/>
            <person name="Holder M."/>
            <person name="Jhangiani S."/>
            <person name="Johnson A."/>
            <person name="Khan Z."/>
            <person name="Li Z."/>
            <person name="Liu W."/>
            <person name="Liu X."/>
            <person name="Perez L."/>
            <person name="Shen H."/>
            <person name="Wang Q."/>
            <person name="Watt J."/>
            <person name="Xi L."/>
            <person name="Xin Y."/>
            <person name="Zhou J."/>
            <person name="Deng J."/>
            <person name="Jiang H."/>
            <person name="Liu Y."/>
            <person name="Qu J."/>
            <person name="Song X.-Z."/>
            <person name="Zhang L."/>
            <person name="Villasana D."/>
            <person name="Johnson A."/>
            <person name="Liu J."/>
            <person name="Liyanage D."/>
            <person name="Lorensuhewa L."/>
            <person name="Robinson T."/>
            <person name="Song A."/>
            <person name="Song B.-B."/>
            <person name="Dinh H."/>
            <person name="Thornton R."/>
            <person name="Coyle M."/>
            <person name="Francisco L."/>
            <person name="Jackson L."/>
            <person name="Javaid M."/>
            <person name="Korchina V."/>
            <person name="Kovar C."/>
            <person name="Mata R."/>
            <person name="Mathew T."/>
            <person name="Ngo R."/>
            <person name="Nguyen L."/>
            <person name="Nguyen N."/>
            <person name="Okwuonu G."/>
            <person name="Ongeri F."/>
            <person name="Pham C."/>
            <person name="Simmons D."/>
            <person name="Wilczek-Boney K."/>
            <person name="Hale W."/>
            <person name="Jakkamsetti A."/>
            <person name="Pham P."/>
            <person name="Ruth R."/>
            <person name="San Lucas F."/>
            <person name="Warren J."/>
            <person name="Zhang J."/>
            <person name="Zhao Z."/>
            <person name="Zhou C."/>
            <person name="Zhu D."/>
            <person name="Lee S."/>
            <person name="Bess C."/>
            <person name="Blankenburg K."/>
            <person name="Forbes L."/>
            <person name="Fu Q."/>
            <person name="Gubbala S."/>
            <person name="Hirani K."/>
            <person name="Jayaseelan J.C."/>
            <person name="Lara F."/>
            <person name="Munidasa M."/>
            <person name="Palculict T."/>
            <person name="Patil S."/>
            <person name="Pu L.-L."/>
            <person name="Saada N."/>
            <person name="Tang L."/>
            <person name="Weissenberger G."/>
            <person name="Zhu Y."/>
            <person name="Hemphill L."/>
            <person name="Shang Y."/>
            <person name="Youmans B."/>
            <person name="Ayvaz T."/>
            <person name="Ross M."/>
            <person name="Santibanez J."/>
            <person name="Aqrawi P."/>
            <person name="Gross S."/>
            <person name="Joshi V."/>
            <person name="Fowler G."/>
            <person name="Nazareth L."/>
            <person name="Reid J."/>
            <person name="Worley K."/>
            <person name="Petrosino J."/>
            <person name="Highlander S."/>
            <person name="Gibbs R."/>
        </authorList>
    </citation>
    <scope>NUCLEOTIDE SEQUENCE [LARGE SCALE GENOMIC DNA]</scope>
    <source>
        <strain evidence="4 5">DSM 15829</strain>
    </source>
</reference>
<dbReference type="InterPro" id="IPR051259">
    <property type="entry name" value="rRNA_Methyltransferase"/>
</dbReference>
<dbReference type="EMBL" id="ACGK02000001">
    <property type="protein sequence ID" value="EGF23893.1"/>
    <property type="molecule type" value="Genomic_DNA"/>
</dbReference>
<feature type="domain" description="tRNA/rRNA methyltransferase SpoU type" evidence="3">
    <location>
        <begin position="125"/>
        <end position="267"/>
    </location>
</feature>
<organism evidence="4 5">
    <name type="scientific">Fannyhessea vaginae DSM 15829</name>
    <dbReference type="NCBI Taxonomy" id="525256"/>
    <lineage>
        <taxon>Bacteria</taxon>
        <taxon>Bacillati</taxon>
        <taxon>Actinomycetota</taxon>
        <taxon>Coriobacteriia</taxon>
        <taxon>Coriobacteriales</taxon>
        <taxon>Atopobiaceae</taxon>
        <taxon>Fannyhessea</taxon>
    </lineage>
</organism>
<proteinExistence type="predicted"/>
<name>F1T5G2_9ACTN</name>
<keyword evidence="1 4" id="KW-0489">Methyltransferase</keyword>
<comment type="caution">
    <text evidence="4">The sequence shown here is derived from an EMBL/GenBank/DDBJ whole genome shotgun (WGS) entry which is preliminary data.</text>
</comment>
<dbReference type="GO" id="GO:0003723">
    <property type="term" value="F:RNA binding"/>
    <property type="evidence" value="ECO:0007669"/>
    <property type="project" value="InterPro"/>
</dbReference>
<dbReference type="SUPFAM" id="SSF75217">
    <property type="entry name" value="alpha/beta knot"/>
    <property type="match status" value="1"/>
</dbReference>
<dbReference type="CDD" id="cd18095">
    <property type="entry name" value="SpoU-like_rRNA-MTase"/>
    <property type="match status" value="1"/>
</dbReference>
<dbReference type="Proteomes" id="UP000005947">
    <property type="component" value="Unassembled WGS sequence"/>
</dbReference>
<dbReference type="GO" id="GO:0008173">
    <property type="term" value="F:RNA methyltransferase activity"/>
    <property type="evidence" value="ECO:0007669"/>
    <property type="project" value="InterPro"/>
</dbReference>
<dbReference type="AlphaFoldDB" id="F1T5G2"/>
<dbReference type="Gene3D" id="3.40.1280.10">
    <property type="match status" value="1"/>
</dbReference>
<dbReference type="GeneID" id="93210439"/>
<dbReference type="GO" id="GO:0006396">
    <property type="term" value="P:RNA processing"/>
    <property type="evidence" value="ECO:0007669"/>
    <property type="project" value="InterPro"/>
</dbReference>
<keyword evidence="5" id="KW-1185">Reference proteome</keyword>
<dbReference type="GO" id="GO:0032259">
    <property type="term" value="P:methylation"/>
    <property type="evidence" value="ECO:0007669"/>
    <property type="project" value="UniProtKB-KW"/>
</dbReference>
<protein>
    <submittedName>
        <fullName evidence="4">RNA methyltransferase, TrmH family</fullName>
    </submittedName>
</protein>
<gene>
    <name evidence="4" type="ORF">HMPREF0091_10840</name>
</gene>
<dbReference type="RefSeq" id="WP_006303027.1">
    <property type="nucleotide sequence ID" value="NZ_ACGK02000001.1"/>
</dbReference>
<dbReference type="InterPro" id="IPR029026">
    <property type="entry name" value="tRNA_m1G_MTases_N"/>
</dbReference>
<sequence>MNIQHVTNLNAKELAPYVSLSNRELKNIAHPGDSFVICESLLVLQTVFELHVDVISVLVWDKHLSNLERSISPEAFGDVPIYVASHELLSKLVGFNVCRGYYACVRRPSLLSSASVDWHSYTRIAVVEDLCDVSNLGALIRNACALGIDAVVCSPTCADPFNRRCVRTSMGTVFRLPIIQANSNWPYDVFSCLSSADYTVFGAALRKDALNVHDVDFSHYKRCALCFGNESKGLSTPVIDACDQLVMIPMKHGVDSLNVAASSAVLFWDMCS</sequence>
<dbReference type="InterPro" id="IPR001537">
    <property type="entry name" value="SpoU_MeTrfase"/>
</dbReference>
<dbReference type="OrthoDB" id="3190829at2"/>
<evidence type="ECO:0000313" key="4">
    <source>
        <dbReference type="EMBL" id="EGF23893.1"/>
    </source>
</evidence>
<keyword evidence="2 4" id="KW-0808">Transferase</keyword>
<evidence type="ECO:0000313" key="5">
    <source>
        <dbReference type="Proteomes" id="UP000005947"/>
    </source>
</evidence>
<evidence type="ECO:0000259" key="3">
    <source>
        <dbReference type="Pfam" id="PF00588"/>
    </source>
</evidence>
<evidence type="ECO:0000256" key="2">
    <source>
        <dbReference type="ARBA" id="ARBA00022679"/>
    </source>
</evidence>
<dbReference type="eggNOG" id="COG0566">
    <property type="taxonomic scope" value="Bacteria"/>
</dbReference>
<dbReference type="Pfam" id="PF00588">
    <property type="entry name" value="SpoU_methylase"/>
    <property type="match status" value="1"/>
</dbReference>
<dbReference type="PANTHER" id="PTHR43191">
    <property type="entry name" value="RRNA METHYLTRANSFERASE 3"/>
    <property type="match status" value="1"/>
</dbReference>
<dbReference type="PANTHER" id="PTHR43191:SF12">
    <property type="entry name" value="RRNA METHYLASE"/>
    <property type="match status" value="1"/>
</dbReference>
<accession>F1T5G2</accession>
<dbReference type="InterPro" id="IPR029028">
    <property type="entry name" value="Alpha/beta_knot_MTases"/>
</dbReference>
<evidence type="ECO:0000256" key="1">
    <source>
        <dbReference type="ARBA" id="ARBA00022603"/>
    </source>
</evidence>